<feature type="chain" id="PRO_5046220830" description="Secreted protein" evidence="1">
    <location>
        <begin position="31"/>
        <end position="170"/>
    </location>
</feature>
<evidence type="ECO:0000313" key="2">
    <source>
        <dbReference type="EMBL" id="GAA0374152.1"/>
    </source>
</evidence>
<sequence length="170" mass="17933">MIQPARRGFSVGVVGAVTAVLSTSALGVAAAAPADDEMPPSIVETFEYPGAAKILKEQGIALRKGDGHIVLADCRMSSDIRVMTEFKHPGQTQQGTYCFKVTGTGKAGWLTLEVPQVYMVSTGDYALDVKVDSNAGREQVKVAKNDYKGVGKGADPSNDATTLIELRVTS</sequence>
<feature type="signal peptide" evidence="1">
    <location>
        <begin position="1"/>
        <end position="30"/>
    </location>
</feature>
<proteinExistence type="predicted"/>
<protein>
    <recommendedName>
        <fullName evidence="4">Secreted protein</fullName>
    </recommendedName>
</protein>
<dbReference type="EMBL" id="BAAABW010000031">
    <property type="protein sequence ID" value="GAA0374152.1"/>
    <property type="molecule type" value="Genomic_DNA"/>
</dbReference>
<keyword evidence="3" id="KW-1185">Reference proteome</keyword>
<evidence type="ECO:0008006" key="4">
    <source>
        <dbReference type="Google" id="ProtNLM"/>
    </source>
</evidence>
<keyword evidence="1" id="KW-0732">Signal</keyword>
<accession>A0ABN0XVN0</accession>
<evidence type="ECO:0000256" key="1">
    <source>
        <dbReference type="SAM" id="SignalP"/>
    </source>
</evidence>
<organism evidence="2 3">
    <name type="scientific">Streptomyces blastmyceticus</name>
    <dbReference type="NCBI Taxonomy" id="68180"/>
    <lineage>
        <taxon>Bacteria</taxon>
        <taxon>Bacillati</taxon>
        <taxon>Actinomycetota</taxon>
        <taxon>Actinomycetes</taxon>
        <taxon>Kitasatosporales</taxon>
        <taxon>Streptomycetaceae</taxon>
        <taxon>Streptomyces</taxon>
    </lineage>
</organism>
<evidence type="ECO:0000313" key="3">
    <source>
        <dbReference type="Proteomes" id="UP001500063"/>
    </source>
</evidence>
<comment type="caution">
    <text evidence="2">The sequence shown here is derived from an EMBL/GenBank/DDBJ whole genome shotgun (WGS) entry which is preliminary data.</text>
</comment>
<name>A0ABN0XVN0_9ACTN</name>
<reference evidence="2 3" key="1">
    <citation type="journal article" date="2019" name="Int. J. Syst. Evol. Microbiol.">
        <title>The Global Catalogue of Microorganisms (GCM) 10K type strain sequencing project: providing services to taxonomists for standard genome sequencing and annotation.</title>
        <authorList>
            <consortium name="The Broad Institute Genomics Platform"/>
            <consortium name="The Broad Institute Genome Sequencing Center for Infectious Disease"/>
            <person name="Wu L."/>
            <person name="Ma J."/>
        </authorList>
    </citation>
    <scope>NUCLEOTIDE SEQUENCE [LARGE SCALE GENOMIC DNA]</scope>
    <source>
        <strain evidence="2 3">JCM 4565</strain>
    </source>
</reference>
<dbReference type="Proteomes" id="UP001500063">
    <property type="component" value="Unassembled WGS sequence"/>
</dbReference>
<gene>
    <name evidence="2" type="ORF">GCM10010319_60820</name>
</gene>